<dbReference type="Proteomes" id="UP001190700">
    <property type="component" value="Unassembled WGS sequence"/>
</dbReference>
<dbReference type="EMBL" id="LGRX02028710">
    <property type="protein sequence ID" value="KAK3247719.1"/>
    <property type="molecule type" value="Genomic_DNA"/>
</dbReference>
<organism evidence="2 3">
    <name type="scientific">Cymbomonas tetramitiformis</name>
    <dbReference type="NCBI Taxonomy" id="36881"/>
    <lineage>
        <taxon>Eukaryota</taxon>
        <taxon>Viridiplantae</taxon>
        <taxon>Chlorophyta</taxon>
        <taxon>Pyramimonadophyceae</taxon>
        <taxon>Pyramimonadales</taxon>
        <taxon>Pyramimonadaceae</taxon>
        <taxon>Cymbomonas</taxon>
    </lineage>
</organism>
<name>A0AAE0F162_9CHLO</name>
<comment type="caution">
    <text evidence="2">The sequence shown here is derived from an EMBL/GenBank/DDBJ whole genome shotgun (WGS) entry which is preliminary data.</text>
</comment>
<evidence type="ECO:0000256" key="1">
    <source>
        <dbReference type="SAM" id="MobiDB-lite"/>
    </source>
</evidence>
<gene>
    <name evidence="2" type="ORF">CYMTET_42789</name>
</gene>
<evidence type="ECO:0000313" key="3">
    <source>
        <dbReference type="Proteomes" id="UP001190700"/>
    </source>
</evidence>
<protein>
    <submittedName>
        <fullName evidence="2">Uncharacterized protein</fullName>
    </submittedName>
</protein>
<proteinExistence type="predicted"/>
<feature type="region of interest" description="Disordered" evidence="1">
    <location>
        <begin position="181"/>
        <end position="218"/>
    </location>
</feature>
<feature type="compositionally biased region" description="Basic and acidic residues" evidence="1">
    <location>
        <begin position="202"/>
        <end position="218"/>
    </location>
</feature>
<evidence type="ECO:0000313" key="2">
    <source>
        <dbReference type="EMBL" id="KAK3247719.1"/>
    </source>
</evidence>
<keyword evidence="3" id="KW-1185">Reference proteome</keyword>
<accession>A0AAE0F162</accession>
<sequence length="218" mass="24076">MERDEDKLIQSLNQIIAGMDERRKVAQEKKTELKYTGQWPGIYAEEVRIQKDCTTASYLAGALGGAFGYLGLGSVLRRWPLTRGALSCTCAAVTFSVTSITLLTQSLPEIISLKHSLCAETVCPTLKELLKTRGDIMSDEKGIFADIMLKTLQACRTHHWDGDLPVNIEGSDAFHFDSNDHAASSRTPLGTIDSKNGWGEAPSKDEGIWTDDKDPWQK</sequence>
<dbReference type="AlphaFoldDB" id="A0AAE0F162"/>
<reference evidence="2 3" key="1">
    <citation type="journal article" date="2015" name="Genome Biol. Evol.">
        <title>Comparative Genomics of a Bacterivorous Green Alga Reveals Evolutionary Causalities and Consequences of Phago-Mixotrophic Mode of Nutrition.</title>
        <authorList>
            <person name="Burns J.A."/>
            <person name="Paasch A."/>
            <person name="Narechania A."/>
            <person name="Kim E."/>
        </authorList>
    </citation>
    <scope>NUCLEOTIDE SEQUENCE [LARGE SCALE GENOMIC DNA]</scope>
    <source>
        <strain evidence="2 3">PLY_AMNH</strain>
    </source>
</reference>